<evidence type="ECO:0000313" key="2">
    <source>
        <dbReference type="Proteomes" id="UP000005141"/>
    </source>
</evidence>
<reference evidence="1 2" key="1">
    <citation type="submission" date="2011-07" db="EMBL/GenBank/DDBJ databases">
        <title>The Genome Sequence of Prevotella oulorum F0390.</title>
        <authorList>
            <consortium name="The Broad Institute Genome Sequencing Platform"/>
            <consortium name="The Broad Institute Genome Sequencing Center for Infectious Disease"/>
            <person name="Earl A."/>
            <person name="Ward D."/>
            <person name="Feldgarden M."/>
            <person name="Gevers D."/>
            <person name="Izard J."/>
            <person name="Ganesan A."/>
            <person name="Baranova O.V."/>
            <person name="Blanton J.M."/>
            <person name="Tanner A.C."/>
            <person name="Dewhirst F.E."/>
            <person name="Young S.K."/>
            <person name="Zeng Q."/>
            <person name="Gargeya S."/>
            <person name="Fitzgerald M."/>
            <person name="Haas B."/>
            <person name="Abouelleil A."/>
            <person name="Alvarado L."/>
            <person name="Arachchi H.M."/>
            <person name="Berlin A."/>
            <person name="Brown A."/>
            <person name="Chapman S.B."/>
            <person name="Chen Z."/>
            <person name="Dunbar C."/>
            <person name="Freedman E."/>
            <person name="Gearin G."/>
            <person name="Gellesch M."/>
            <person name="Goldberg J."/>
            <person name="Griggs A."/>
            <person name="Gujja S."/>
            <person name="Heiman D."/>
            <person name="Howarth C."/>
            <person name="Larson L."/>
            <person name="Lui A."/>
            <person name="MacDonald P.J.P."/>
            <person name="Mehta T."/>
            <person name="Montmayeur A."/>
            <person name="Murphy C."/>
            <person name="Neiman D."/>
            <person name="Pearson M."/>
            <person name="Priest M."/>
            <person name="Roberts A."/>
            <person name="Saif S."/>
            <person name="Shea T."/>
            <person name="Shenoy N."/>
            <person name="Sisk P."/>
            <person name="Stolte C."/>
            <person name="Sykes S."/>
            <person name="Wortman J."/>
            <person name="Nusbaum C."/>
            <person name="Birren B."/>
        </authorList>
    </citation>
    <scope>NUCLEOTIDE SEQUENCE [LARGE SCALE GENOMIC DNA]</scope>
    <source>
        <strain evidence="1 2">F0390</strain>
    </source>
</reference>
<dbReference type="HOGENOM" id="CLU_1794724_0_0_10"/>
<dbReference type="AlphaFoldDB" id="G1WBA9"/>
<dbReference type="Proteomes" id="UP000005141">
    <property type="component" value="Unassembled WGS sequence"/>
</dbReference>
<protein>
    <submittedName>
        <fullName evidence="1">Uncharacterized protein</fullName>
    </submittedName>
</protein>
<proteinExistence type="predicted"/>
<keyword evidence="2" id="KW-1185">Reference proteome</keyword>
<sequence>MDDGCALVGRHGRAHRHCPYQSPSYFSTQSHTNKITIYTQSTQTKPTVPYVICPNDINHPYAIRPYPSPPNHAVCPYPIGVILSIAQGWQVQRSLPWVTVQARRLPPWGLYSFSSHIITTRANGLFANGFPTRKLILKSTMPMA</sequence>
<evidence type="ECO:0000313" key="1">
    <source>
        <dbReference type="EMBL" id="EGV32342.1"/>
    </source>
</evidence>
<gene>
    <name evidence="1" type="ORF">HMPREF9431_01110</name>
</gene>
<comment type="caution">
    <text evidence="1">The sequence shown here is derived from an EMBL/GenBank/DDBJ whole genome shotgun (WGS) entry which is preliminary data.</text>
</comment>
<dbReference type="EMBL" id="ADGI01000036">
    <property type="protein sequence ID" value="EGV32342.1"/>
    <property type="molecule type" value="Genomic_DNA"/>
</dbReference>
<organism evidence="1 2">
    <name type="scientific">Segatella oulorum F0390</name>
    <dbReference type="NCBI Taxonomy" id="702438"/>
    <lineage>
        <taxon>Bacteria</taxon>
        <taxon>Pseudomonadati</taxon>
        <taxon>Bacteroidota</taxon>
        <taxon>Bacteroidia</taxon>
        <taxon>Bacteroidales</taxon>
        <taxon>Prevotellaceae</taxon>
        <taxon>Segatella</taxon>
    </lineage>
</organism>
<name>G1WBA9_9BACT</name>
<accession>G1WBA9</accession>